<evidence type="ECO:0000313" key="2">
    <source>
        <dbReference type="EMBL" id="TQL72916.1"/>
    </source>
</evidence>
<feature type="transmembrane region" description="Helical" evidence="1">
    <location>
        <begin position="31"/>
        <end position="53"/>
    </location>
</feature>
<keyword evidence="1" id="KW-1133">Transmembrane helix</keyword>
<keyword evidence="1" id="KW-0472">Membrane</keyword>
<protein>
    <submittedName>
        <fullName evidence="2">Uncharacterized protein</fullName>
    </submittedName>
</protein>
<dbReference type="Proteomes" id="UP000319746">
    <property type="component" value="Unassembled WGS sequence"/>
</dbReference>
<accession>A0A543AK65</accession>
<reference evidence="2 3" key="1">
    <citation type="submission" date="2019-06" db="EMBL/GenBank/DDBJ databases">
        <title>Sequencing the genomes of 1000 actinobacteria strains.</title>
        <authorList>
            <person name="Klenk H.-P."/>
        </authorList>
    </citation>
    <scope>NUCLEOTIDE SEQUENCE [LARGE SCALE GENOMIC DNA]</scope>
    <source>
        <strain evidence="2 3">DSM 24083</strain>
    </source>
</reference>
<proteinExistence type="predicted"/>
<name>A0A543AK65_9MICC</name>
<dbReference type="EMBL" id="VFOU01000002">
    <property type="protein sequence ID" value="TQL72916.1"/>
    <property type="molecule type" value="Genomic_DNA"/>
</dbReference>
<keyword evidence="3" id="KW-1185">Reference proteome</keyword>
<organism evidence="2 3">
    <name type="scientific">Enteractinococcus coprophilus</name>
    <dbReference type="NCBI Taxonomy" id="1027633"/>
    <lineage>
        <taxon>Bacteria</taxon>
        <taxon>Bacillati</taxon>
        <taxon>Actinomycetota</taxon>
        <taxon>Actinomycetes</taxon>
        <taxon>Micrococcales</taxon>
        <taxon>Micrococcaceae</taxon>
    </lineage>
</organism>
<keyword evidence="1" id="KW-0812">Transmembrane</keyword>
<comment type="caution">
    <text evidence="2">The sequence shown here is derived from an EMBL/GenBank/DDBJ whole genome shotgun (WGS) entry which is preliminary data.</text>
</comment>
<evidence type="ECO:0000313" key="3">
    <source>
        <dbReference type="Proteomes" id="UP000319746"/>
    </source>
</evidence>
<sequence>MPWWSTLLLALGGILIGGAWSLHRQKAPVWIRVSFIILGALAILAAFLTVPWAN</sequence>
<gene>
    <name evidence="2" type="ORF">FB556_1589</name>
</gene>
<dbReference type="RefSeq" id="WP_344721426.1">
    <property type="nucleotide sequence ID" value="NZ_BAABAN010000005.1"/>
</dbReference>
<evidence type="ECO:0000256" key="1">
    <source>
        <dbReference type="SAM" id="Phobius"/>
    </source>
</evidence>
<dbReference type="AlphaFoldDB" id="A0A543AK65"/>